<name>A0A4Y7L3K6_PAPSO</name>
<accession>A0A4Y7L3K6</accession>
<dbReference type="AlphaFoldDB" id="A0A4Y7L3K6"/>
<reference evidence="1 2" key="1">
    <citation type="journal article" date="2018" name="Science">
        <title>The opium poppy genome and morphinan production.</title>
        <authorList>
            <person name="Guo L."/>
            <person name="Winzer T."/>
            <person name="Yang X."/>
            <person name="Li Y."/>
            <person name="Ning Z."/>
            <person name="He Z."/>
            <person name="Teodor R."/>
            <person name="Lu Y."/>
            <person name="Bowser T.A."/>
            <person name="Graham I.A."/>
            <person name="Ye K."/>
        </authorList>
    </citation>
    <scope>NUCLEOTIDE SEQUENCE [LARGE SCALE GENOMIC DNA]</scope>
    <source>
        <strain evidence="2">cv. HN1</strain>
        <tissue evidence="1">Leaves</tissue>
    </source>
</reference>
<dbReference type="Proteomes" id="UP000316621">
    <property type="component" value="Chromosome 9"/>
</dbReference>
<evidence type="ECO:0000313" key="1">
    <source>
        <dbReference type="EMBL" id="RZC79537.1"/>
    </source>
</evidence>
<organism evidence="1 2">
    <name type="scientific">Papaver somniferum</name>
    <name type="common">Opium poppy</name>
    <dbReference type="NCBI Taxonomy" id="3469"/>
    <lineage>
        <taxon>Eukaryota</taxon>
        <taxon>Viridiplantae</taxon>
        <taxon>Streptophyta</taxon>
        <taxon>Embryophyta</taxon>
        <taxon>Tracheophyta</taxon>
        <taxon>Spermatophyta</taxon>
        <taxon>Magnoliopsida</taxon>
        <taxon>Ranunculales</taxon>
        <taxon>Papaveraceae</taxon>
        <taxon>Papaveroideae</taxon>
        <taxon>Papaver</taxon>
    </lineage>
</organism>
<gene>
    <name evidence="1" type="ORF">C5167_003769</name>
</gene>
<dbReference type="Gramene" id="RZC79537">
    <property type="protein sequence ID" value="RZC79537"/>
    <property type="gene ID" value="C5167_003769"/>
</dbReference>
<dbReference type="EMBL" id="CM010723">
    <property type="protein sequence ID" value="RZC79537.1"/>
    <property type="molecule type" value="Genomic_DNA"/>
</dbReference>
<keyword evidence="2" id="KW-1185">Reference proteome</keyword>
<evidence type="ECO:0000313" key="2">
    <source>
        <dbReference type="Proteomes" id="UP000316621"/>
    </source>
</evidence>
<sequence>MLFFSGSVTVSATTGLQFEQMVDFGRAWSCRSKDGFVYKGSECESYSATRLKLFCNKAKGQSEVYRFVEEFTAVQDEIDGCLSRLEFGDFIINRFMVDVRSGNN</sequence>
<proteinExistence type="predicted"/>
<protein>
    <submittedName>
        <fullName evidence="1">Uncharacterized protein</fullName>
    </submittedName>
</protein>